<dbReference type="Pfam" id="PF16953">
    <property type="entry name" value="PRORP"/>
    <property type="match status" value="1"/>
</dbReference>
<dbReference type="Proteomes" id="UP000663879">
    <property type="component" value="Unassembled WGS sequence"/>
</dbReference>
<feature type="domain" description="PRORP" evidence="1">
    <location>
        <begin position="433"/>
        <end position="642"/>
    </location>
</feature>
<sequence>MANLLKNFLKIRLKPYSSILTHKKFRSSENIPFKSETISQLKDKDYDDLWSKTQPKLTTTNSNVSFTEFKSVIDQVYSMVDFWKNKDGNIKNLHFKLLAKNFFSSPDNEIGKKFAANPSTWSLIFENISNLSQLIDNTPDAIRNKDNNLKDYLDIYLMESIYKFQDDKITLINGIEELTSANFYLEKLKFYAELSHSLHTYLSTTNIGPNKNQETVSLYWMRIVLLMVDTFLFMKKASLKYIIENNESEIKDYLYKMEPIIKDLMKNYQNFDSLPEFKKLDFFKIFSYYESKWLGTINWLLNTNKTEWSNSVFQYYISVLKGCIRLEKYDYFEKLMYNVHQLTIDLNIYSMGLAQYDFVFRDFMNTHLVTSNINLENNLHILLNVWSKISYIPDRNGFRNFEIFLERINKNLTNSKYLVKEVQVDLLGNVYNSKYSIQKSKFKEKDSQKIAELIKQKLLSHESLKNEKLSDFAKIDEIIDNEEIDLVVDGMNIAYLSGYDRFQNITQLLNLLNKRYKNKTFLVLLRDHVYNKNTGFIKKFERSKENLIIFFSIDSLYEDDKFCLYAAFKSRNDPMLVSNDYYANQSHFLNEYGGVFREWLFNRKISVDKSLRRIFLPPMYILKCNRINENKWLLPVVNDANNPRNHTFYQIEKKIF</sequence>
<dbReference type="Gene3D" id="3.40.50.11980">
    <property type="match status" value="1"/>
</dbReference>
<dbReference type="OrthoDB" id="46913at2759"/>
<name>A0A813ZAS6_9BILA</name>
<dbReference type="InterPro" id="IPR031595">
    <property type="entry name" value="PRORP_C"/>
</dbReference>
<dbReference type="AlphaFoldDB" id="A0A813ZAS6"/>
<protein>
    <recommendedName>
        <fullName evidence="1">PRORP domain-containing protein</fullName>
    </recommendedName>
</protein>
<gene>
    <name evidence="2" type="ORF">OXX778_LOCUS11137</name>
</gene>
<evidence type="ECO:0000313" key="3">
    <source>
        <dbReference type="Proteomes" id="UP000663879"/>
    </source>
</evidence>
<dbReference type="EMBL" id="CAJNOC010001849">
    <property type="protein sequence ID" value="CAF0895625.1"/>
    <property type="molecule type" value="Genomic_DNA"/>
</dbReference>
<evidence type="ECO:0000259" key="1">
    <source>
        <dbReference type="Pfam" id="PF16953"/>
    </source>
</evidence>
<proteinExistence type="predicted"/>
<accession>A0A813ZAS6</accession>
<keyword evidence="3" id="KW-1185">Reference proteome</keyword>
<organism evidence="2 3">
    <name type="scientific">Brachionus calyciflorus</name>
    <dbReference type="NCBI Taxonomy" id="104777"/>
    <lineage>
        <taxon>Eukaryota</taxon>
        <taxon>Metazoa</taxon>
        <taxon>Spiralia</taxon>
        <taxon>Gnathifera</taxon>
        <taxon>Rotifera</taxon>
        <taxon>Eurotatoria</taxon>
        <taxon>Monogononta</taxon>
        <taxon>Pseudotrocha</taxon>
        <taxon>Ploima</taxon>
        <taxon>Brachionidae</taxon>
        <taxon>Brachionus</taxon>
    </lineage>
</organism>
<comment type="caution">
    <text evidence="2">The sequence shown here is derived from an EMBL/GenBank/DDBJ whole genome shotgun (WGS) entry which is preliminary data.</text>
</comment>
<reference evidence="2" key="1">
    <citation type="submission" date="2021-02" db="EMBL/GenBank/DDBJ databases">
        <authorList>
            <person name="Nowell W R."/>
        </authorList>
    </citation>
    <scope>NUCLEOTIDE SEQUENCE</scope>
    <source>
        <strain evidence="2">Ploen Becks lab</strain>
    </source>
</reference>
<evidence type="ECO:0000313" key="2">
    <source>
        <dbReference type="EMBL" id="CAF0895625.1"/>
    </source>
</evidence>